<evidence type="ECO:0000313" key="7">
    <source>
        <dbReference type="Proteomes" id="UP000288028"/>
    </source>
</evidence>
<protein>
    <submittedName>
        <fullName evidence="6">Voltage gated chloride channel family protein</fullName>
    </submittedName>
</protein>
<dbReference type="Gene3D" id="1.10.3080.10">
    <property type="entry name" value="Clc chloride channel"/>
    <property type="match status" value="1"/>
</dbReference>
<feature type="transmembrane region" description="Helical" evidence="5">
    <location>
        <begin position="263"/>
        <end position="282"/>
    </location>
</feature>
<proteinExistence type="predicted"/>
<dbReference type="RefSeq" id="WP_126793753.1">
    <property type="nucleotide sequence ID" value="NZ_CP060720.1"/>
</dbReference>
<keyword evidence="7" id="KW-1185">Reference proteome</keyword>
<dbReference type="PANTHER" id="PTHR43427:SF12">
    <property type="entry name" value="CHLORIDE TRANSPORTER"/>
    <property type="match status" value="1"/>
</dbReference>
<dbReference type="InterPro" id="IPR001807">
    <property type="entry name" value="ClC"/>
</dbReference>
<feature type="transmembrane region" description="Helical" evidence="5">
    <location>
        <begin position="294"/>
        <end position="315"/>
    </location>
</feature>
<evidence type="ECO:0000256" key="5">
    <source>
        <dbReference type="SAM" id="Phobius"/>
    </source>
</evidence>
<evidence type="ECO:0000256" key="3">
    <source>
        <dbReference type="ARBA" id="ARBA00022989"/>
    </source>
</evidence>
<feature type="transmembrane region" description="Helical" evidence="5">
    <location>
        <begin position="346"/>
        <end position="365"/>
    </location>
</feature>
<comment type="subcellular location">
    <subcellularLocation>
        <location evidence="1">Membrane</location>
        <topology evidence="1">Multi-pass membrane protein</topology>
    </subcellularLocation>
</comment>
<dbReference type="OrthoDB" id="2729535at2"/>
<dbReference type="AlphaFoldDB" id="A0A430B3R2"/>
<keyword evidence="3 5" id="KW-1133">Transmembrane helix</keyword>
<keyword evidence="4 5" id="KW-0472">Membrane</keyword>
<evidence type="ECO:0000256" key="4">
    <source>
        <dbReference type="ARBA" id="ARBA00023136"/>
    </source>
</evidence>
<evidence type="ECO:0000256" key="1">
    <source>
        <dbReference type="ARBA" id="ARBA00004141"/>
    </source>
</evidence>
<sequence>MKKQTLIIRIIFYGLLLSSLIGLISFGFIFLESNISHFLWDKLLNDMPFKGISILIFCLIGGFCIGKLREKWGDYPQTAHDSIDQLKKIQTVNYRPAFRSLFVALLVLIFGAGVGPEAALLGAIVMLSIWQADKMRYLFFNQETFLNLNPIERFRHMLHPTKYLVAYNAESAPKGENFLSTKKALNIFFSVNGLISFTILMKLTKQPSFISKMGDTSWHLKDLWVFIPLLIVGLLSGKIYNIFKKKMNQWFNFWQDEPVKKALLGSLSIFIIGFFSPNLLFSGQVALGSVPKEYVKFSFLILLLVVVIKLVFLQICLNTGWIGGDIFPIVFASIIQGFAISQILPAFDVIFIVATVATAMAVTILDSPIGVAIFIALFFPIQIIPVIFITAITLKVTKQLVQKKTAKE</sequence>
<evidence type="ECO:0000256" key="2">
    <source>
        <dbReference type="ARBA" id="ARBA00022692"/>
    </source>
</evidence>
<gene>
    <name evidence="6" type="ORF">CBF28_07915</name>
</gene>
<feature type="transmembrane region" description="Helical" evidence="5">
    <location>
        <begin position="101"/>
        <end position="130"/>
    </location>
</feature>
<feature type="transmembrane region" description="Helical" evidence="5">
    <location>
        <begin position="51"/>
        <end position="68"/>
    </location>
</feature>
<evidence type="ECO:0000313" key="6">
    <source>
        <dbReference type="EMBL" id="RSU14986.1"/>
    </source>
</evidence>
<comment type="caution">
    <text evidence="6">The sequence shown here is derived from an EMBL/GenBank/DDBJ whole genome shotgun (WGS) entry which is preliminary data.</text>
</comment>
<dbReference type="InterPro" id="IPR050368">
    <property type="entry name" value="ClC-type_chloride_channel"/>
</dbReference>
<dbReference type="GeneID" id="95579646"/>
<dbReference type="EMBL" id="NGKB01000006">
    <property type="protein sequence ID" value="RSU14986.1"/>
    <property type="molecule type" value="Genomic_DNA"/>
</dbReference>
<feature type="transmembrane region" description="Helical" evidence="5">
    <location>
        <begin position="371"/>
        <end position="394"/>
    </location>
</feature>
<name>A0A430B3R2_9ENTE</name>
<dbReference type="SUPFAM" id="SSF81340">
    <property type="entry name" value="Clc chloride channel"/>
    <property type="match status" value="1"/>
</dbReference>
<feature type="transmembrane region" description="Helical" evidence="5">
    <location>
        <begin position="223"/>
        <end position="243"/>
    </location>
</feature>
<dbReference type="GO" id="GO:0016020">
    <property type="term" value="C:membrane"/>
    <property type="evidence" value="ECO:0007669"/>
    <property type="project" value="UniProtKB-SubCell"/>
</dbReference>
<dbReference type="InterPro" id="IPR014743">
    <property type="entry name" value="Cl-channel_core"/>
</dbReference>
<accession>A0A430B3R2</accession>
<keyword evidence="2 5" id="KW-0812">Transmembrane</keyword>
<dbReference type="GO" id="GO:0015108">
    <property type="term" value="F:chloride transmembrane transporter activity"/>
    <property type="evidence" value="ECO:0007669"/>
    <property type="project" value="InterPro"/>
</dbReference>
<dbReference type="Proteomes" id="UP000288028">
    <property type="component" value="Unassembled WGS sequence"/>
</dbReference>
<dbReference type="PANTHER" id="PTHR43427">
    <property type="entry name" value="CHLORIDE CHANNEL PROTEIN CLC-E"/>
    <property type="match status" value="1"/>
</dbReference>
<feature type="transmembrane region" description="Helical" evidence="5">
    <location>
        <begin position="12"/>
        <end position="31"/>
    </location>
</feature>
<organism evidence="6 7">
    <name type="scientific">Vagococcus carniphilus</name>
    <dbReference type="NCBI Taxonomy" id="218144"/>
    <lineage>
        <taxon>Bacteria</taxon>
        <taxon>Bacillati</taxon>
        <taxon>Bacillota</taxon>
        <taxon>Bacilli</taxon>
        <taxon>Lactobacillales</taxon>
        <taxon>Enterococcaceae</taxon>
        <taxon>Vagococcus</taxon>
    </lineage>
</organism>
<dbReference type="Pfam" id="PF00654">
    <property type="entry name" value="Voltage_CLC"/>
    <property type="match status" value="1"/>
</dbReference>
<reference evidence="6 7" key="1">
    <citation type="submission" date="2017-05" db="EMBL/GenBank/DDBJ databases">
        <title>Vagococcus spp. assemblies.</title>
        <authorList>
            <person name="Gulvik C.A."/>
        </authorList>
    </citation>
    <scope>NUCLEOTIDE SEQUENCE [LARGE SCALE GENOMIC DNA]</scope>
    <source>
        <strain evidence="6 7">SS1714</strain>
    </source>
</reference>